<sequence length="332" mass="35102">MLSTNRRAAIEFVLDHLVWFILIAVLALFSLTIPNYFQIGIFANIVEQSTFVGTLAIGLSLLIIAGYMDLSIESVMALAAMVVGILFAKSGVGLGFGFTPAWLVVPISLLIALAVGALVGASNAFFVVRLKMNSFIVTLAAFIWGRGLVVALSGGRSAQELPQELRIIAIERFLQIPLMAWFAIIATLVFAFILNRTPFGRHLLMIGGNPTAAYRAGIKVDRLTAITFVLAGSIAGLAGWLLAIRTSGATANLGVGMLFQTFAAVVIGGVSLKGGVGSLPGVYAGVLLLASIQTAINLMGMPAHFTQLIQGGMVLVAVLLDTFKLNIRKRLA</sequence>
<evidence type="ECO:0000256" key="5">
    <source>
        <dbReference type="ARBA" id="ARBA00022519"/>
    </source>
</evidence>
<feature type="transmembrane region" description="Helical" evidence="11">
    <location>
        <begin position="102"/>
        <end position="128"/>
    </location>
</feature>
<comment type="subcellular location">
    <subcellularLocation>
        <location evidence="1">Cell membrane</location>
        <topology evidence="1">Multi-pass membrane protein</topology>
    </subcellularLocation>
</comment>
<organism evidence="12 13">
    <name type="scientific">Kaistia nematophila</name>
    <dbReference type="NCBI Taxonomy" id="2994654"/>
    <lineage>
        <taxon>Bacteria</taxon>
        <taxon>Pseudomonadati</taxon>
        <taxon>Pseudomonadota</taxon>
        <taxon>Alphaproteobacteria</taxon>
        <taxon>Hyphomicrobiales</taxon>
        <taxon>Kaistiaceae</taxon>
        <taxon>Kaistia</taxon>
    </lineage>
</organism>
<gene>
    <name evidence="12" type="ORF">OSH07_11270</name>
</gene>
<protein>
    <recommendedName>
        <fullName evidence="10">Autoinducer 2 import system permease protein LsrD</fullName>
    </recommendedName>
</protein>
<evidence type="ECO:0000313" key="13">
    <source>
        <dbReference type="Proteomes" id="UP001144805"/>
    </source>
</evidence>
<keyword evidence="13" id="KW-1185">Reference proteome</keyword>
<dbReference type="Proteomes" id="UP001144805">
    <property type="component" value="Unassembled WGS sequence"/>
</dbReference>
<feature type="transmembrane region" description="Helical" evidence="11">
    <location>
        <begin position="282"/>
        <end position="299"/>
    </location>
</feature>
<evidence type="ECO:0000256" key="6">
    <source>
        <dbReference type="ARBA" id="ARBA00022692"/>
    </source>
</evidence>
<comment type="function">
    <text evidence="9">Part of the ABC transporter complex LsrABCD involved in autoinducer 2 (AI-2) import. Probably responsible for the translocation of the substrate across the membrane.</text>
</comment>
<keyword evidence="6 11" id="KW-0812">Transmembrane</keyword>
<dbReference type="InterPro" id="IPR001851">
    <property type="entry name" value="ABC_transp_permease"/>
</dbReference>
<evidence type="ECO:0000256" key="11">
    <source>
        <dbReference type="SAM" id="Phobius"/>
    </source>
</evidence>
<keyword evidence="7 11" id="KW-1133">Transmembrane helix</keyword>
<evidence type="ECO:0000256" key="8">
    <source>
        <dbReference type="ARBA" id="ARBA00023136"/>
    </source>
</evidence>
<keyword evidence="3" id="KW-0813">Transport</keyword>
<evidence type="ECO:0000256" key="3">
    <source>
        <dbReference type="ARBA" id="ARBA00022448"/>
    </source>
</evidence>
<feature type="transmembrane region" description="Helical" evidence="11">
    <location>
        <begin position="249"/>
        <end position="270"/>
    </location>
</feature>
<comment type="caution">
    <text evidence="12">The sequence shown here is derived from an EMBL/GenBank/DDBJ whole genome shotgun (WGS) entry which is preliminary data.</text>
</comment>
<evidence type="ECO:0000256" key="10">
    <source>
        <dbReference type="ARBA" id="ARBA00039381"/>
    </source>
</evidence>
<comment type="subunit">
    <text evidence="2">The complex is composed of two ATP-binding proteins (LsrA), two transmembrane proteins (LsrC and LsrD) and a solute-binding protein (LsrB).</text>
</comment>
<evidence type="ECO:0000256" key="1">
    <source>
        <dbReference type="ARBA" id="ARBA00004651"/>
    </source>
</evidence>
<dbReference type="PANTHER" id="PTHR32196">
    <property type="entry name" value="ABC TRANSPORTER PERMEASE PROTEIN YPHD-RELATED-RELATED"/>
    <property type="match status" value="1"/>
</dbReference>
<evidence type="ECO:0000313" key="12">
    <source>
        <dbReference type="EMBL" id="MCX5569773.1"/>
    </source>
</evidence>
<dbReference type="EMBL" id="JAPKNK010000004">
    <property type="protein sequence ID" value="MCX5569773.1"/>
    <property type="molecule type" value="Genomic_DNA"/>
</dbReference>
<feature type="transmembrane region" description="Helical" evidence="11">
    <location>
        <begin position="135"/>
        <end position="154"/>
    </location>
</feature>
<feature type="transmembrane region" description="Helical" evidence="11">
    <location>
        <begin position="223"/>
        <end position="243"/>
    </location>
</feature>
<evidence type="ECO:0000256" key="4">
    <source>
        <dbReference type="ARBA" id="ARBA00022475"/>
    </source>
</evidence>
<dbReference type="RefSeq" id="WP_266338745.1">
    <property type="nucleotide sequence ID" value="NZ_JAPKNK010000004.1"/>
</dbReference>
<keyword evidence="5" id="KW-0997">Cell inner membrane</keyword>
<dbReference type="Pfam" id="PF02653">
    <property type="entry name" value="BPD_transp_2"/>
    <property type="match status" value="1"/>
</dbReference>
<dbReference type="GO" id="GO:0005886">
    <property type="term" value="C:plasma membrane"/>
    <property type="evidence" value="ECO:0007669"/>
    <property type="project" value="UniProtKB-SubCell"/>
</dbReference>
<dbReference type="CDD" id="cd06579">
    <property type="entry name" value="TM_PBP1_transp_AraH_like"/>
    <property type="match status" value="1"/>
</dbReference>
<dbReference type="GO" id="GO:0022857">
    <property type="term" value="F:transmembrane transporter activity"/>
    <property type="evidence" value="ECO:0007669"/>
    <property type="project" value="InterPro"/>
</dbReference>
<evidence type="ECO:0000256" key="7">
    <source>
        <dbReference type="ARBA" id="ARBA00022989"/>
    </source>
</evidence>
<feature type="transmembrane region" description="Helical" evidence="11">
    <location>
        <begin position="305"/>
        <end position="323"/>
    </location>
</feature>
<feature type="transmembrane region" description="Helical" evidence="11">
    <location>
        <begin position="49"/>
        <end position="68"/>
    </location>
</feature>
<evidence type="ECO:0000256" key="2">
    <source>
        <dbReference type="ARBA" id="ARBA00011262"/>
    </source>
</evidence>
<keyword evidence="4" id="KW-1003">Cell membrane</keyword>
<feature type="transmembrane region" description="Helical" evidence="11">
    <location>
        <begin position="75"/>
        <end position="96"/>
    </location>
</feature>
<feature type="transmembrane region" description="Helical" evidence="11">
    <location>
        <begin position="174"/>
        <end position="194"/>
    </location>
</feature>
<evidence type="ECO:0000256" key="9">
    <source>
        <dbReference type="ARBA" id="ARBA00025439"/>
    </source>
</evidence>
<proteinExistence type="predicted"/>
<feature type="transmembrane region" description="Helical" evidence="11">
    <location>
        <begin position="12"/>
        <end position="37"/>
    </location>
</feature>
<reference evidence="12" key="1">
    <citation type="submission" date="2022-11" db="EMBL/GenBank/DDBJ databases">
        <title>Biodiversity and phylogenetic relationships of bacteria.</title>
        <authorList>
            <person name="Machado R.A.R."/>
            <person name="Bhat A."/>
            <person name="Loulou A."/>
            <person name="Kallel S."/>
        </authorList>
    </citation>
    <scope>NUCLEOTIDE SEQUENCE</scope>
    <source>
        <strain evidence="12">K-TC2</strain>
    </source>
</reference>
<name>A0A9X3E4W5_9HYPH</name>
<dbReference type="AlphaFoldDB" id="A0A9X3E4W5"/>
<dbReference type="PANTHER" id="PTHR32196:SF71">
    <property type="entry name" value="AUTOINDUCER 2 IMPORT SYSTEM PERMEASE PROTEIN LSRD"/>
    <property type="match status" value="1"/>
</dbReference>
<accession>A0A9X3E4W5</accession>
<keyword evidence="8 11" id="KW-0472">Membrane</keyword>